<reference evidence="1" key="1">
    <citation type="journal article" date="2023" name="G3 (Bethesda)">
        <title>A reference genome for the long-term kleptoplast-retaining sea slug Elysia crispata morphotype clarki.</title>
        <authorList>
            <person name="Eastman K.E."/>
            <person name="Pendleton A.L."/>
            <person name="Shaikh M.A."/>
            <person name="Suttiyut T."/>
            <person name="Ogas R."/>
            <person name="Tomko P."/>
            <person name="Gavelis G."/>
            <person name="Widhalm J.R."/>
            <person name="Wisecaver J.H."/>
        </authorList>
    </citation>
    <scope>NUCLEOTIDE SEQUENCE</scope>
    <source>
        <strain evidence="1">ECLA1</strain>
    </source>
</reference>
<dbReference type="Proteomes" id="UP001283361">
    <property type="component" value="Unassembled WGS sequence"/>
</dbReference>
<accession>A0AAE1CWQ8</accession>
<protein>
    <submittedName>
        <fullName evidence="1">Uncharacterized protein</fullName>
    </submittedName>
</protein>
<comment type="caution">
    <text evidence="1">The sequence shown here is derived from an EMBL/GenBank/DDBJ whole genome shotgun (WGS) entry which is preliminary data.</text>
</comment>
<name>A0AAE1CWQ8_9GAST</name>
<proteinExistence type="predicted"/>
<gene>
    <name evidence="1" type="ORF">RRG08_017578</name>
</gene>
<dbReference type="EMBL" id="JAWDGP010006426">
    <property type="protein sequence ID" value="KAK3741448.1"/>
    <property type="molecule type" value="Genomic_DNA"/>
</dbReference>
<sequence length="138" mass="14890">MTSPVHSCPNDNSSNVMQIGRLGDDHRSLKFKPLTHSEAPGARVNSQVNVTLTATGSVMILLCLVSDITRGKHRSASMGRAQGGTRWLLPGASCRSRGDDIVITSPDWSVSVKLCGKNTEQCSPATVGYSWSKAYWKN</sequence>
<organism evidence="1 2">
    <name type="scientific">Elysia crispata</name>
    <name type="common">lettuce slug</name>
    <dbReference type="NCBI Taxonomy" id="231223"/>
    <lineage>
        <taxon>Eukaryota</taxon>
        <taxon>Metazoa</taxon>
        <taxon>Spiralia</taxon>
        <taxon>Lophotrochozoa</taxon>
        <taxon>Mollusca</taxon>
        <taxon>Gastropoda</taxon>
        <taxon>Heterobranchia</taxon>
        <taxon>Euthyneura</taxon>
        <taxon>Panpulmonata</taxon>
        <taxon>Sacoglossa</taxon>
        <taxon>Placobranchoidea</taxon>
        <taxon>Plakobranchidae</taxon>
        <taxon>Elysia</taxon>
    </lineage>
</organism>
<keyword evidence="2" id="KW-1185">Reference proteome</keyword>
<dbReference type="AlphaFoldDB" id="A0AAE1CWQ8"/>
<evidence type="ECO:0000313" key="2">
    <source>
        <dbReference type="Proteomes" id="UP001283361"/>
    </source>
</evidence>
<evidence type="ECO:0000313" key="1">
    <source>
        <dbReference type="EMBL" id="KAK3741448.1"/>
    </source>
</evidence>